<feature type="domain" description="Conserved oligomeric Golgi complex subunit 3 N-terminal" evidence="10">
    <location>
        <begin position="141"/>
        <end position="285"/>
    </location>
</feature>
<comment type="subcellular location">
    <subcellularLocation>
        <location evidence="1">Golgi apparatus membrane</location>
        <topology evidence="1">Peripheral membrane protein</topology>
    </subcellularLocation>
</comment>
<evidence type="ECO:0000256" key="4">
    <source>
        <dbReference type="ARBA" id="ARBA00022448"/>
    </source>
</evidence>
<protein>
    <recommendedName>
        <fullName evidence="3">Conserved oligomeric Golgi complex subunit 3</fullName>
    </recommendedName>
    <alternativeName>
        <fullName evidence="8">Component of oligomeric Golgi complex 3</fullName>
    </alternativeName>
</protein>
<dbReference type="InterPro" id="IPR007265">
    <property type="entry name" value="COG_su3"/>
</dbReference>
<evidence type="ECO:0000259" key="11">
    <source>
        <dbReference type="Pfam" id="PF20671"/>
    </source>
</evidence>
<keyword evidence="6" id="KW-0333">Golgi apparatus</keyword>
<keyword evidence="13" id="KW-1185">Reference proteome</keyword>
<dbReference type="GO" id="GO:0006891">
    <property type="term" value="P:intra-Golgi vesicle-mediated transport"/>
    <property type="evidence" value="ECO:0007669"/>
    <property type="project" value="TreeGrafter"/>
</dbReference>
<proteinExistence type="inferred from homology"/>
<keyword evidence="5" id="KW-0653">Protein transport</keyword>
<dbReference type="Pfam" id="PF20671">
    <property type="entry name" value="COG3_C"/>
    <property type="match status" value="1"/>
</dbReference>
<dbReference type="GO" id="GO:0017119">
    <property type="term" value="C:Golgi transport complex"/>
    <property type="evidence" value="ECO:0007669"/>
    <property type="project" value="TreeGrafter"/>
</dbReference>
<evidence type="ECO:0000313" key="12">
    <source>
        <dbReference type="EMBL" id="KAF9520990.1"/>
    </source>
</evidence>
<name>A0A9P6E2R8_9AGAM</name>
<accession>A0A9P6E2R8</accession>
<evidence type="ECO:0000256" key="8">
    <source>
        <dbReference type="ARBA" id="ARBA00031339"/>
    </source>
</evidence>
<evidence type="ECO:0000256" key="1">
    <source>
        <dbReference type="ARBA" id="ARBA00004395"/>
    </source>
</evidence>
<feature type="region of interest" description="Disordered" evidence="9">
    <location>
        <begin position="54"/>
        <end position="112"/>
    </location>
</feature>
<evidence type="ECO:0000256" key="5">
    <source>
        <dbReference type="ARBA" id="ARBA00022927"/>
    </source>
</evidence>
<reference evidence="12" key="1">
    <citation type="journal article" date="2020" name="Nat. Commun.">
        <title>Large-scale genome sequencing of mycorrhizal fungi provides insights into the early evolution of symbiotic traits.</title>
        <authorList>
            <person name="Miyauchi S."/>
            <person name="Kiss E."/>
            <person name="Kuo A."/>
            <person name="Drula E."/>
            <person name="Kohler A."/>
            <person name="Sanchez-Garcia M."/>
            <person name="Morin E."/>
            <person name="Andreopoulos B."/>
            <person name="Barry K.W."/>
            <person name="Bonito G."/>
            <person name="Buee M."/>
            <person name="Carver A."/>
            <person name="Chen C."/>
            <person name="Cichocki N."/>
            <person name="Clum A."/>
            <person name="Culley D."/>
            <person name="Crous P.W."/>
            <person name="Fauchery L."/>
            <person name="Girlanda M."/>
            <person name="Hayes R.D."/>
            <person name="Keri Z."/>
            <person name="LaButti K."/>
            <person name="Lipzen A."/>
            <person name="Lombard V."/>
            <person name="Magnuson J."/>
            <person name="Maillard F."/>
            <person name="Murat C."/>
            <person name="Nolan M."/>
            <person name="Ohm R.A."/>
            <person name="Pangilinan J."/>
            <person name="Pereira M.F."/>
            <person name="Perotto S."/>
            <person name="Peter M."/>
            <person name="Pfister S."/>
            <person name="Riley R."/>
            <person name="Sitrit Y."/>
            <person name="Stielow J.B."/>
            <person name="Szollosi G."/>
            <person name="Zifcakova L."/>
            <person name="Stursova M."/>
            <person name="Spatafora J.W."/>
            <person name="Tedersoo L."/>
            <person name="Vaario L.M."/>
            <person name="Yamada A."/>
            <person name="Yan M."/>
            <person name="Wang P."/>
            <person name="Xu J."/>
            <person name="Bruns T."/>
            <person name="Baldrian P."/>
            <person name="Vilgalys R."/>
            <person name="Dunand C."/>
            <person name="Henrissat B."/>
            <person name="Grigoriev I.V."/>
            <person name="Hibbett D."/>
            <person name="Nagy L.G."/>
            <person name="Martin F.M."/>
        </authorList>
    </citation>
    <scope>NUCLEOTIDE SEQUENCE</scope>
    <source>
        <strain evidence="12">UP504</strain>
    </source>
</reference>
<feature type="domain" description="Conserved oligomeric Golgi complex subunit 3 C-terminal" evidence="11">
    <location>
        <begin position="307"/>
        <end position="663"/>
    </location>
</feature>
<dbReference type="OrthoDB" id="296793at2759"/>
<sequence length="700" mass="79228">MAVRRRADMPALRPSSPTPAKQQPPQLSMEEWESKAPISDAAIQSISTLKRACEHRPLPLKFTEESDYDPHSRPSTPKTNPLSRPGTPSNANGNKSSLSSAPNPHHPLHPVHPITTPQQFYDWFSIVERTLSHAQESHFHNYLSTISDHLARCDAMLEGIEDVENCVKDMLKEWRGVEDGADSLQAACERLLEERDRLLDVTDAIALRMEYYQELEHATRMLNHPGDALVLQTDFLLMVERVDVCIEYFQDHRHFTDAEVYLLRFQHCMVRAMTLIKMYFVGTLKALAADVQRRMADKDLSETAKTHLLYAKFSSLSGPTAPLLAELERRAGTHPDDLSSLLSECHTAYFVARKALIAGRLTNEIRMLDPGKSDLVELTRAGCSYLKQLCMDEFDLYRRFFNSGEERLYRYLEGLCDYLYDDLRPRILHEPQLTVLCEVCTVLQALMVLDVPSTYPHNPTSASSSDEDLTLLPSDDMHSHPHDRTIASRLISFVGAGGPQTAKPLRRLHISHLLQMILQDAETRLFFKAQAVIQAEIRHFSPAKVDLDYPQKLIAFRKERLDKPGETPESPLDGSTDELFETLSSRDSMPTWYPTVQKLHWILSLLHDFVKPAIFDDMANDAISTCRQSLISTAQLVGTQSSDQDARLFLVRHLLVLKEMANILSAKRAGIQTHVSETKVAPTATGIFLPCFVLSPWARI</sequence>
<evidence type="ECO:0000256" key="7">
    <source>
        <dbReference type="ARBA" id="ARBA00023136"/>
    </source>
</evidence>
<comment type="similarity">
    <text evidence="2">Belongs to the COG3 family.</text>
</comment>
<dbReference type="GO" id="GO:0005801">
    <property type="term" value="C:cis-Golgi network"/>
    <property type="evidence" value="ECO:0007669"/>
    <property type="project" value="InterPro"/>
</dbReference>
<dbReference type="GO" id="GO:0007030">
    <property type="term" value="P:Golgi organization"/>
    <property type="evidence" value="ECO:0007669"/>
    <property type="project" value="TreeGrafter"/>
</dbReference>
<dbReference type="GO" id="GO:0000139">
    <property type="term" value="C:Golgi membrane"/>
    <property type="evidence" value="ECO:0007669"/>
    <property type="project" value="UniProtKB-SubCell"/>
</dbReference>
<dbReference type="Pfam" id="PF04136">
    <property type="entry name" value="COG3_N"/>
    <property type="match status" value="1"/>
</dbReference>
<dbReference type="EMBL" id="MU128909">
    <property type="protein sequence ID" value="KAF9520990.1"/>
    <property type="molecule type" value="Genomic_DNA"/>
</dbReference>
<evidence type="ECO:0000256" key="3">
    <source>
        <dbReference type="ARBA" id="ARBA00020976"/>
    </source>
</evidence>
<feature type="compositionally biased region" description="Polar residues" evidence="9">
    <location>
        <begin position="73"/>
        <end position="101"/>
    </location>
</feature>
<evidence type="ECO:0000313" key="13">
    <source>
        <dbReference type="Proteomes" id="UP000886523"/>
    </source>
</evidence>
<comment type="caution">
    <text evidence="12">The sequence shown here is derived from an EMBL/GenBank/DDBJ whole genome shotgun (WGS) entry which is preliminary data.</text>
</comment>
<dbReference type="GO" id="GO:0006886">
    <property type="term" value="P:intracellular protein transport"/>
    <property type="evidence" value="ECO:0007669"/>
    <property type="project" value="InterPro"/>
</dbReference>
<gene>
    <name evidence="12" type="ORF">BS47DRAFT_2766</name>
</gene>
<keyword evidence="7" id="KW-0472">Membrane</keyword>
<evidence type="ECO:0000256" key="2">
    <source>
        <dbReference type="ARBA" id="ARBA00009936"/>
    </source>
</evidence>
<dbReference type="InterPro" id="IPR048320">
    <property type="entry name" value="COG3_N"/>
</dbReference>
<evidence type="ECO:0000256" key="9">
    <source>
        <dbReference type="SAM" id="MobiDB-lite"/>
    </source>
</evidence>
<evidence type="ECO:0000259" key="10">
    <source>
        <dbReference type="Pfam" id="PF04136"/>
    </source>
</evidence>
<dbReference type="PANTHER" id="PTHR13302:SF8">
    <property type="entry name" value="CONSERVED OLIGOMERIC GOLGI COMPLEX SUBUNIT 3"/>
    <property type="match status" value="1"/>
</dbReference>
<dbReference type="Proteomes" id="UP000886523">
    <property type="component" value="Unassembled WGS sequence"/>
</dbReference>
<dbReference type="InterPro" id="IPR048685">
    <property type="entry name" value="COG3_C"/>
</dbReference>
<dbReference type="PANTHER" id="PTHR13302">
    <property type="entry name" value="CONSERVED OLIGOMERIC GOLGI COMPLEX COMPONENT 3"/>
    <property type="match status" value="1"/>
</dbReference>
<dbReference type="AlphaFoldDB" id="A0A9P6E2R8"/>
<evidence type="ECO:0000256" key="6">
    <source>
        <dbReference type="ARBA" id="ARBA00023034"/>
    </source>
</evidence>
<keyword evidence="4" id="KW-0813">Transport</keyword>
<feature type="compositionally biased region" description="Basic and acidic residues" evidence="9">
    <location>
        <begin position="54"/>
        <end position="72"/>
    </location>
</feature>
<organism evidence="12 13">
    <name type="scientific">Hydnum rufescens UP504</name>
    <dbReference type="NCBI Taxonomy" id="1448309"/>
    <lineage>
        <taxon>Eukaryota</taxon>
        <taxon>Fungi</taxon>
        <taxon>Dikarya</taxon>
        <taxon>Basidiomycota</taxon>
        <taxon>Agaricomycotina</taxon>
        <taxon>Agaricomycetes</taxon>
        <taxon>Cantharellales</taxon>
        <taxon>Hydnaceae</taxon>
        <taxon>Hydnum</taxon>
    </lineage>
</organism>
<feature type="region of interest" description="Disordered" evidence="9">
    <location>
        <begin position="1"/>
        <end position="39"/>
    </location>
</feature>